<keyword evidence="3" id="KW-1185">Reference proteome</keyword>
<comment type="caution">
    <text evidence="2">The sequence shown here is derived from an EMBL/GenBank/DDBJ whole genome shotgun (WGS) entry which is preliminary data.</text>
</comment>
<name>A0A812NI33_SYMPI</name>
<dbReference type="OrthoDB" id="435795at2759"/>
<dbReference type="AlphaFoldDB" id="A0A812NI33"/>
<feature type="compositionally biased region" description="Acidic residues" evidence="1">
    <location>
        <begin position="413"/>
        <end position="425"/>
    </location>
</feature>
<evidence type="ECO:0000313" key="2">
    <source>
        <dbReference type="EMBL" id="CAE7306805.1"/>
    </source>
</evidence>
<dbReference type="EMBL" id="CAJNIZ010010828">
    <property type="protein sequence ID" value="CAE7306805.1"/>
    <property type="molecule type" value="Genomic_DNA"/>
</dbReference>
<evidence type="ECO:0000313" key="3">
    <source>
        <dbReference type="Proteomes" id="UP000649617"/>
    </source>
</evidence>
<dbReference type="SUPFAM" id="SSF47823">
    <property type="entry name" value="lambda integrase-like, N-terminal domain"/>
    <property type="match status" value="1"/>
</dbReference>
<protein>
    <submittedName>
        <fullName evidence="2">Uncharacterized protein</fullName>
    </submittedName>
</protein>
<proteinExistence type="predicted"/>
<evidence type="ECO:0000256" key="1">
    <source>
        <dbReference type="SAM" id="MobiDB-lite"/>
    </source>
</evidence>
<sequence length="437" mass="49481">MDTGGSRARENGYEIGRILTNDIEWSRLQTRRRFGPATAQEPAPPPGDRIKKLELSGNKLLAREEKLLDMWAKKLRDELHASSAPVLEKLEGSLDPSRAAEMIAGRTRASTLKRYVVVYQRWRLWLQEAKLLSPPGRPIDLVDYLLVCRDEPCGRSVPETIMKAISWFEKIAEFRLEIRATEGRIAWATKDKIVEMLSEGAPLTKRAPRYPTWVLVKIERLVLDKEEIACLRIWALRWSDIQAIKPEELRLEEGRLSRRTKTSGPTRRIKELPVCVSEVSFFEDQTWIKTGFDLIKEMAPFERDYLVPRKVGLPSTVQGYWTEHSERSVLPTALAILGDGGSRKAPIPTFALMGGAWLVMREIAANLVDWLQDRRKLGEEAARAIVDPLAHHWRHGRILTDVVTLIPQEPDVAVEAEAGSEDSESGEVQASSSKVAK</sequence>
<accession>A0A812NI33</accession>
<gene>
    <name evidence="2" type="ORF">SPIL2461_LOCUS6940</name>
</gene>
<reference evidence="2" key="1">
    <citation type="submission" date="2021-02" db="EMBL/GenBank/DDBJ databases">
        <authorList>
            <person name="Dougan E. K."/>
            <person name="Rhodes N."/>
            <person name="Thang M."/>
            <person name="Chan C."/>
        </authorList>
    </citation>
    <scope>NUCLEOTIDE SEQUENCE</scope>
</reference>
<feature type="region of interest" description="Disordered" evidence="1">
    <location>
        <begin position="413"/>
        <end position="437"/>
    </location>
</feature>
<dbReference type="Proteomes" id="UP000649617">
    <property type="component" value="Unassembled WGS sequence"/>
</dbReference>
<organism evidence="2 3">
    <name type="scientific">Symbiodinium pilosum</name>
    <name type="common">Dinoflagellate</name>
    <dbReference type="NCBI Taxonomy" id="2952"/>
    <lineage>
        <taxon>Eukaryota</taxon>
        <taxon>Sar</taxon>
        <taxon>Alveolata</taxon>
        <taxon>Dinophyceae</taxon>
        <taxon>Suessiales</taxon>
        <taxon>Symbiodiniaceae</taxon>
        <taxon>Symbiodinium</taxon>
    </lineage>
</organism>
<feature type="non-terminal residue" evidence="2">
    <location>
        <position position="437"/>
    </location>
</feature>